<dbReference type="AlphaFoldDB" id="A0A5B1CF67"/>
<proteinExistence type="predicted"/>
<evidence type="ECO:0008006" key="5">
    <source>
        <dbReference type="Google" id="ProtNLM"/>
    </source>
</evidence>
<dbReference type="GO" id="GO:0016020">
    <property type="term" value="C:membrane"/>
    <property type="evidence" value="ECO:0007669"/>
    <property type="project" value="InterPro"/>
</dbReference>
<evidence type="ECO:0000256" key="2">
    <source>
        <dbReference type="ARBA" id="ARBA00022679"/>
    </source>
</evidence>
<dbReference type="Gene3D" id="3.40.50.11350">
    <property type="match status" value="1"/>
</dbReference>
<dbReference type="GO" id="GO:0008107">
    <property type="term" value="F:galactoside 2-alpha-L-fucosyltransferase activity"/>
    <property type="evidence" value="ECO:0007669"/>
    <property type="project" value="InterPro"/>
</dbReference>
<organism evidence="3 4">
    <name type="scientific">Rubripirellula obstinata</name>
    <dbReference type="NCBI Taxonomy" id="406547"/>
    <lineage>
        <taxon>Bacteria</taxon>
        <taxon>Pseudomonadati</taxon>
        <taxon>Planctomycetota</taxon>
        <taxon>Planctomycetia</taxon>
        <taxon>Pirellulales</taxon>
        <taxon>Pirellulaceae</taxon>
        <taxon>Rubripirellula</taxon>
    </lineage>
</organism>
<gene>
    <name evidence="3" type="ORF">LF1_23550</name>
</gene>
<comment type="caution">
    <text evidence="3">The sequence shown here is derived from an EMBL/GenBank/DDBJ whole genome shotgun (WGS) entry which is preliminary data.</text>
</comment>
<dbReference type="GO" id="GO:0005975">
    <property type="term" value="P:carbohydrate metabolic process"/>
    <property type="evidence" value="ECO:0007669"/>
    <property type="project" value="InterPro"/>
</dbReference>
<evidence type="ECO:0000313" key="4">
    <source>
        <dbReference type="Proteomes" id="UP000322699"/>
    </source>
</evidence>
<dbReference type="Pfam" id="PF01531">
    <property type="entry name" value="Glyco_transf_11"/>
    <property type="match status" value="1"/>
</dbReference>
<sequence>MAQCSVHAVLPRTGLANRLLVWGRAVVYARRYGLPIYTQGWGHVHIGPLLRREKSIRYYGRFFTCPRSIRGAIRLKRNKVFQSQKVFVEPEFNQPPPENAKCVIFKEVPSKNDYFRDLRGHEDFISSEFFGSVRERWKRRLSPKTDPFIALHVRRGDFGITGIQLSPESYFTTTLSRLRAKTGIEKAVVFSDARPAELVELSAISQVSFAEHGSEILDLLEMSRADIIVTSLRSTFGYWGGFVSNASIILDPEHDFGAIRAGNGRWFEGNIDQFESYVEKST</sequence>
<protein>
    <recommendedName>
        <fullName evidence="5">Glycosyl transferase family 11</fullName>
    </recommendedName>
</protein>
<dbReference type="OrthoDB" id="667559at2"/>
<keyword evidence="4" id="KW-1185">Reference proteome</keyword>
<keyword evidence="2" id="KW-0808">Transferase</keyword>
<name>A0A5B1CF67_9BACT</name>
<dbReference type="InterPro" id="IPR002516">
    <property type="entry name" value="Glyco_trans_11"/>
</dbReference>
<evidence type="ECO:0000256" key="1">
    <source>
        <dbReference type="ARBA" id="ARBA00022676"/>
    </source>
</evidence>
<dbReference type="Proteomes" id="UP000322699">
    <property type="component" value="Unassembled WGS sequence"/>
</dbReference>
<evidence type="ECO:0000313" key="3">
    <source>
        <dbReference type="EMBL" id="KAA1259818.1"/>
    </source>
</evidence>
<reference evidence="3 4" key="1">
    <citation type="submission" date="2019-08" db="EMBL/GenBank/DDBJ databases">
        <title>Deep-cultivation of Planctomycetes and their phenomic and genomic characterization uncovers novel biology.</title>
        <authorList>
            <person name="Wiegand S."/>
            <person name="Jogler M."/>
            <person name="Boedeker C."/>
            <person name="Pinto D."/>
            <person name="Vollmers J."/>
            <person name="Rivas-Marin E."/>
            <person name="Kohn T."/>
            <person name="Peeters S.H."/>
            <person name="Heuer A."/>
            <person name="Rast P."/>
            <person name="Oberbeckmann S."/>
            <person name="Bunk B."/>
            <person name="Jeske O."/>
            <person name="Meyerdierks A."/>
            <person name="Storesund J.E."/>
            <person name="Kallscheuer N."/>
            <person name="Luecker S."/>
            <person name="Lage O.M."/>
            <person name="Pohl T."/>
            <person name="Merkel B.J."/>
            <person name="Hornburger P."/>
            <person name="Mueller R.-W."/>
            <person name="Bruemmer F."/>
            <person name="Labrenz M."/>
            <person name="Spormann A.M."/>
            <person name="Op Den Camp H."/>
            <person name="Overmann J."/>
            <person name="Amann R."/>
            <person name="Jetten M.S.M."/>
            <person name="Mascher T."/>
            <person name="Medema M.H."/>
            <person name="Devos D.P."/>
            <person name="Kaster A.-K."/>
            <person name="Ovreas L."/>
            <person name="Rohde M."/>
            <person name="Galperin M.Y."/>
            <person name="Jogler C."/>
        </authorList>
    </citation>
    <scope>NUCLEOTIDE SEQUENCE [LARGE SCALE GENOMIC DNA]</scope>
    <source>
        <strain evidence="3 4">LF1</strain>
    </source>
</reference>
<dbReference type="EMBL" id="VRLW01000001">
    <property type="protein sequence ID" value="KAA1259818.1"/>
    <property type="molecule type" value="Genomic_DNA"/>
</dbReference>
<keyword evidence="1" id="KW-0328">Glycosyltransferase</keyword>
<accession>A0A5B1CF67</accession>